<comment type="caution">
    <text evidence="1">The sequence shown here is derived from an EMBL/GenBank/DDBJ whole genome shotgun (WGS) entry which is preliminary data.</text>
</comment>
<reference evidence="1 2" key="1">
    <citation type="submission" date="2024-06" db="EMBL/GenBank/DDBJ databases">
        <authorList>
            <person name="Chen R.Y."/>
        </authorList>
    </citation>
    <scope>NUCLEOTIDE SEQUENCE [LARGE SCALE GENOMIC DNA]</scope>
    <source>
        <strain evidence="1 2">D2</strain>
    </source>
</reference>
<protein>
    <submittedName>
        <fullName evidence="1">Uncharacterized protein</fullName>
    </submittedName>
</protein>
<proteinExistence type="predicted"/>
<organism evidence="1 2">
    <name type="scientific">Catenovulum sediminis</name>
    <dbReference type="NCBI Taxonomy" id="1740262"/>
    <lineage>
        <taxon>Bacteria</taxon>
        <taxon>Pseudomonadati</taxon>
        <taxon>Pseudomonadota</taxon>
        <taxon>Gammaproteobacteria</taxon>
        <taxon>Alteromonadales</taxon>
        <taxon>Alteromonadaceae</taxon>
        <taxon>Catenovulum</taxon>
    </lineage>
</organism>
<dbReference type="EMBL" id="JBELOE010000138">
    <property type="protein sequence ID" value="MER2491631.1"/>
    <property type="molecule type" value="Genomic_DNA"/>
</dbReference>
<name>A0ABV1RFD6_9ALTE</name>
<gene>
    <name evidence="1" type="ORF">ABS311_07025</name>
</gene>
<sequence length="88" mass="10062">MQRFFSSLFQLDIFTRSLDSLNSHQTCQHCACSNSWVSHGFIYRQSGLKVGKRILCANRYGKSGCGRTLALYLADFIPNRRYSFVSAQ</sequence>
<dbReference type="Proteomes" id="UP001467690">
    <property type="component" value="Unassembled WGS sequence"/>
</dbReference>
<keyword evidence="2" id="KW-1185">Reference proteome</keyword>
<evidence type="ECO:0000313" key="2">
    <source>
        <dbReference type="Proteomes" id="UP001467690"/>
    </source>
</evidence>
<dbReference type="RefSeq" id="WP_143873834.1">
    <property type="nucleotide sequence ID" value="NZ_CP041661.1"/>
</dbReference>
<accession>A0ABV1RFD6</accession>
<evidence type="ECO:0000313" key="1">
    <source>
        <dbReference type="EMBL" id="MER2491631.1"/>
    </source>
</evidence>